<gene>
    <name evidence="1" type="ORF">AsFPU1_4020</name>
</gene>
<dbReference type="Gene3D" id="3.30.460.40">
    <property type="match status" value="1"/>
</dbReference>
<comment type="caution">
    <text evidence="1">The sequence shown here is derived from an EMBL/GenBank/DDBJ whole genome shotgun (WGS) entry which is preliminary data.</text>
</comment>
<keyword evidence="2" id="KW-1185">Reference proteome</keyword>
<dbReference type="EMBL" id="BDQK01000017">
    <property type="protein sequence ID" value="GBF82590.1"/>
    <property type="molecule type" value="Genomic_DNA"/>
</dbReference>
<organism evidence="1 2">
    <name type="scientific">Aphanothece sacrum FPU1</name>
    <dbReference type="NCBI Taxonomy" id="1920663"/>
    <lineage>
        <taxon>Bacteria</taxon>
        <taxon>Bacillati</taxon>
        <taxon>Cyanobacteriota</taxon>
        <taxon>Cyanophyceae</taxon>
        <taxon>Oscillatoriophycideae</taxon>
        <taxon>Chroococcales</taxon>
        <taxon>Aphanothecaceae</taxon>
        <taxon>Aphanothece</taxon>
    </lineage>
</organism>
<dbReference type="Gene3D" id="3.40.50.11350">
    <property type="match status" value="1"/>
</dbReference>
<sequence>MYKNYESGFNNQLMSLELAVGLAYLTNRKLVYYGSGEKNQSLKPIPGVYSDYISAKRKNVVSNHRIPNIFDLMDELPIELVDYLQFKEALETKKMTIHHSEVKLVNSVFVPDKIYVNPNSLSEFADGRQIFQDVNAEVLHIHQCNLGYYSRCFYSLNSSLYEIMEAVNPQKNYRDLAAEISKNLNKFNGIHIRLTDFRSFLPQRYHSDPEKILKTLRAIIPTEELFVICTDEPENKEFFSKIISEYKNHIFLDDIIVNDFSSQFKTLPFTDEVTLGLICNLVMSHSQIFAGTPGSSFTGMIHRNWLRNKIKENINPLTLDFKYITSGFEETKVAFKDGSFLETKPGLFSWNRIELPLHTETKSWYREWVESVILPHTTTIKQQKFQVNLPVNLFPIWETGKRIQQKITNLNKTTAKEIDAYDKNNENKLLLCYAHNLIDNKATDQISKLLSEDIDWKYIIQTAQQHRILPLLYHKLKNHDPGAIPESIFKELQDYFYNNTHRTLFLTQELLRLLDIFQQNNIIAIPFKGQTLAVTAYGNLSLRMFGDLDILVQKQDMLKVQELLTTDGYVLQRKNNHLTQANHKRYLNSQYVYDEWYWKTLDHNSKFGARVEIHWITNPQHTIFPLNSEDLLQNIESVSLGGVDVPSLSPETLLVVLCLNYTKDHWTQLKMICDIATLIDSHKNMNWEKVIAQANRVRRQRTLFLGLYLAHNLLDAPIPLEIWQTIQANSEIPSLAKQISQRLFANCGCDPSLVEKTLFNFRLRETLQDKLLYIIFSVAKIVEQQTNI</sequence>
<evidence type="ECO:0000313" key="1">
    <source>
        <dbReference type="EMBL" id="GBF82590.1"/>
    </source>
</evidence>
<protein>
    <submittedName>
        <fullName evidence="1">Uncharacterized protein</fullName>
    </submittedName>
</protein>
<name>A0A401IMU5_APHSA</name>
<dbReference type="AlphaFoldDB" id="A0A401IMU5"/>
<dbReference type="InterPro" id="IPR039498">
    <property type="entry name" value="NTP_transf_5"/>
</dbReference>
<proteinExistence type="predicted"/>
<dbReference type="Pfam" id="PF14907">
    <property type="entry name" value="NTP_transf_5"/>
    <property type="match status" value="1"/>
</dbReference>
<reference evidence="2" key="1">
    <citation type="submission" date="2017-05" db="EMBL/GenBank/DDBJ databases">
        <title>Physiological properties and genetic analysis related to exopolysaccharide production of fresh-water unicellular cyanobacterium Aphanothece sacrum, Suizenji Nori, that has been cultured as a food source in Japan.</title>
        <authorList>
            <person name="Kanesaki Y."/>
            <person name="Yoshikawa S."/>
            <person name="Ohki K."/>
        </authorList>
    </citation>
    <scope>NUCLEOTIDE SEQUENCE [LARGE SCALE GENOMIC DNA]</scope>
    <source>
        <strain evidence="2">FPU1</strain>
    </source>
</reference>
<evidence type="ECO:0000313" key="2">
    <source>
        <dbReference type="Proteomes" id="UP000287247"/>
    </source>
</evidence>
<accession>A0A401IMU5</accession>
<dbReference type="Proteomes" id="UP000287247">
    <property type="component" value="Unassembled WGS sequence"/>
</dbReference>